<dbReference type="InterPro" id="IPR042100">
    <property type="entry name" value="Bug_dom1"/>
</dbReference>
<dbReference type="SUPFAM" id="SSF53850">
    <property type="entry name" value="Periplasmic binding protein-like II"/>
    <property type="match status" value="1"/>
</dbReference>
<proteinExistence type="inferred from homology"/>
<evidence type="ECO:0000313" key="3">
    <source>
        <dbReference type="EMBL" id="MDN3567444.1"/>
    </source>
</evidence>
<dbReference type="InterPro" id="IPR005064">
    <property type="entry name" value="BUG"/>
</dbReference>
<dbReference type="PIRSF" id="PIRSF017082">
    <property type="entry name" value="YflP"/>
    <property type="match status" value="1"/>
</dbReference>
<name>A0ABT8ACA4_9PROT</name>
<dbReference type="Proteomes" id="UP001529369">
    <property type="component" value="Unassembled WGS sequence"/>
</dbReference>
<organism evidence="3 4">
    <name type="scientific">Paeniroseomonas aquatica</name>
    <dbReference type="NCBI Taxonomy" id="373043"/>
    <lineage>
        <taxon>Bacteria</taxon>
        <taxon>Pseudomonadati</taxon>
        <taxon>Pseudomonadota</taxon>
        <taxon>Alphaproteobacteria</taxon>
        <taxon>Acetobacterales</taxon>
        <taxon>Acetobacteraceae</taxon>
        <taxon>Paeniroseomonas</taxon>
    </lineage>
</organism>
<keyword evidence="4" id="KW-1185">Reference proteome</keyword>
<evidence type="ECO:0000313" key="4">
    <source>
        <dbReference type="Proteomes" id="UP001529369"/>
    </source>
</evidence>
<comment type="similarity">
    <text evidence="1">Belongs to the UPF0065 (bug) family.</text>
</comment>
<feature type="signal peptide" evidence="2">
    <location>
        <begin position="1"/>
        <end position="21"/>
    </location>
</feature>
<dbReference type="Gene3D" id="3.40.190.10">
    <property type="entry name" value="Periplasmic binding protein-like II"/>
    <property type="match status" value="1"/>
</dbReference>
<evidence type="ECO:0000256" key="2">
    <source>
        <dbReference type="SAM" id="SignalP"/>
    </source>
</evidence>
<dbReference type="CDD" id="cd07012">
    <property type="entry name" value="PBP2_Bug_TTT"/>
    <property type="match status" value="1"/>
</dbReference>
<comment type="caution">
    <text evidence="3">The sequence shown here is derived from an EMBL/GenBank/DDBJ whole genome shotgun (WGS) entry which is preliminary data.</text>
</comment>
<keyword evidence="2" id="KW-0732">Signal</keyword>
<dbReference type="Gene3D" id="3.40.190.150">
    <property type="entry name" value="Bordetella uptake gene, domain 1"/>
    <property type="match status" value="1"/>
</dbReference>
<evidence type="ECO:0000256" key="1">
    <source>
        <dbReference type="ARBA" id="ARBA00006987"/>
    </source>
</evidence>
<dbReference type="Pfam" id="PF03401">
    <property type="entry name" value="TctC"/>
    <property type="match status" value="1"/>
</dbReference>
<accession>A0ABT8ACA4</accession>
<protein>
    <submittedName>
        <fullName evidence="3">Tripartite tricarboxylate transporter substrate binding protein</fullName>
    </submittedName>
</protein>
<feature type="chain" id="PRO_5045841722" evidence="2">
    <location>
        <begin position="22"/>
        <end position="323"/>
    </location>
</feature>
<reference evidence="4" key="1">
    <citation type="journal article" date="2019" name="Int. J. Syst. Evol. Microbiol.">
        <title>The Global Catalogue of Microorganisms (GCM) 10K type strain sequencing project: providing services to taxonomists for standard genome sequencing and annotation.</title>
        <authorList>
            <consortium name="The Broad Institute Genomics Platform"/>
            <consortium name="The Broad Institute Genome Sequencing Center for Infectious Disease"/>
            <person name="Wu L."/>
            <person name="Ma J."/>
        </authorList>
    </citation>
    <scope>NUCLEOTIDE SEQUENCE [LARGE SCALE GENOMIC DNA]</scope>
    <source>
        <strain evidence="4">CECT 7131</strain>
    </source>
</reference>
<gene>
    <name evidence="3" type="ORF">QWZ14_23945</name>
</gene>
<dbReference type="EMBL" id="JAUFPN010000193">
    <property type="protein sequence ID" value="MDN3567444.1"/>
    <property type="molecule type" value="Genomic_DNA"/>
</dbReference>
<dbReference type="PANTHER" id="PTHR42928">
    <property type="entry name" value="TRICARBOXYLATE-BINDING PROTEIN"/>
    <property type="match status" value="1"/>
</dbReference>
<dbReference type="RefSeq" id="WP_290319476.1">
    <property type="nucleotide sequence ID" value="NZ_JAUFPN010000193.1"/>
</dbReference>
<sequence>MLPRRTALASLGALLAAPALRAQSAAWSPNRPLRLIVTYPPGGVNDIVGRIVAEPLGRALGQPVIVENRAGAGGNIGTQAAAQSEADGQTILFGTTAMFGVNPILYASTGVDAVRDFTCLGTIGEVANVLSAVPARVKAGSVAEFIAEAKARPLIYGSVGNGSSSHLSAVVFLKTAGLEATHVPYRGSSPLVAAMLAQEVDFGFDTTATSAAHAQAGAIRALAVTTARRASALPAVPTLKESGMPDYDLGIWFGLFVPTRTPPEITQRLTEALEQTRTPQTEERLRTAFVESLHIPRAEAGAWVKASAARWQSIARDARIAID</sequence>
<dbReference type="PANTHER" id="PTHR42928:SF5">
    <property type="entry name" value="BLR1237 PROTEIN"/>
    <property type="match status" value="1"/>
</dbReference>